<dbReference type="SUPFAM" id="SSF56935">
    <property type="entry name" value="Porins"/>
    <property type="match status" value="1"/>
</dbReference>
<dbReference type="EMBL" id="LIZS01000006">
    <property type="protein sequence ID" value="KPJ54145.1"/>
    <property type="molecule type" value="Genomic_DNA"/>
</dbReference>
<sequence>MREKNMFINRGLRAPAAALVVLVAALSAAGASGYTLPGVRSFGDPVSGQGARSMAMGGTGIAADPGLGRLFVNPALLGFARRGRIEASLGVARPGEVRTQEVFDSFDNTVGEATLAANTSYYIRPALWGVMQPLGRFVVAAGGRERYDFDYDFHQEIRDNFYYRLGSRDLVVRGGLYEWSLGVGMCPSASVGLGAAVNLLRGDAEWRWEVEDSSVDTTETSSANLDGWDVTVGAAARIGERVVLGLMARRGAEVGWEAESGSIDDATVDYPPLLGAGLEVTPANQFPAILSWDVLYIPWSDLTVDGEEADLDDVWEVRFGVEHEMTDGLLVRIGFRWEPSYVNEEIAQAVVATGLGWEVKGFGIDLATELGRRGYRSSEVTASDVDFPEPVEVEETLVRLAATVWREF</sequence>
<comment type="caution">
    <text evidence="2">The sequence shown here is derived from an EMBL/GenBank/DDBJ whole genome shotgun (WGS) entry which is preliminary data.</text>
</comment>
<gene>
    <name evidence="2" type="ORF">AMJ39_01730</name>
</gene>
<feature type="chain" id="PRO_5006639667" description="Aromatic hydrocarbon degradation protein" evidence="1">
    <location>
        <begin position="34"/>
        <end position="408"/>
    </location>
</feature>
<keyword evidence="1" id="KW-0732">Signal</keyword>
<feature type="signal peptide" evidence="1">
    <location>
        <begin position="1"/>
        <end position="33"/>
    </location>
</feature>
<evidence type="ECO:0000256" key="1">
    <source>
        <dbReference type="SAM" id="SignalP"/>
    </source>
</evidence>
<evidence type="ECO:0008006" key="4">
    <source>
        <dbReference type="Google" id="ProtNLM"/>
    </source>
</evidence>
<organism evidence="2 3">
    <name type="scientific">candidate division TA06 bacterium DG_24</name>
    <dbReference type="NCBI Taxonomy" id="1703770"/>
    <lineage>
        <taxon>Bacteria</taxon>
        <taxon>Bacteria division TA06</taxon>
    </lineage>
</organism>
<dbReference type="Proteomes" id="UP000052008">
    <property type="component" value="Unassembled WGS sequence"/>
</dbReference>
<evidence type="ECO:0000313" key="2">
    <source>
        <dbReference type="EMBL" id="KPJ54145.1"/>
    </source>
</evidence>
<reference evidence="2 3" key="1">
    <citation type="journal article" date="2015" name="Microbiome">
        <title>Genomic resolution of linkages in carbon, nitrogen, and sulfur cycling among widespread estuary sediment bacteria.</title>
        <authorList>
            <person name="Baker B.J."/>
            <person name="Lazar C.S."/>
            <person name="Teske A.P."/>
            <person name="Dick G.J."/>
        </authorList>
    </citation>
    <scope>NUCLEOTIDE SEQUENCE [LARGE SCALE GENOMIC DNA]</scope>
    <source>
        <strain evidence="2">DG_24</strain>
    </source>
</reference>
<evidence type="ECO:0000313" key="3">
    <source>
        <dbReference type="Proteomes" id="UP000052008"/>
    </source>
</evidence>
<protein>
    <recommendedName>
        <fullName evidence="4">Aromatic hydrocarbon degradation protein</fullName>
    </recommendedName>
</protein>
<dbReference type="Gene3D" id="2.40.160.60">
    <property type="entry name" value="Outer membrane protein transport protein (OMPP1/FadL/TodX)"/>
    <property type="match status" value="1"/>
</dbReference>
<name>A0A0S7WVH3_UNCT6</name>
<dbReference type="AlphaFoldDB" id="A0A0S7WVH3"/>
<accession>A0A0S7WVH3</accession>
<proteinExistence type="predicted"/>